<accession>A0ABP7QMG3</accession>
<reference evidence="3" key="1">
    <citation type="journal article" date="2019" name="Int. J. Syst. Evol. Microbiol.">
        <title>The Global Catalogue of Microorganisms (GCM) 10K type strain sequencing project: providing services to taxonomists for standard genome sequencing and annotation.</title>
        <authorList>
            <consortium name="The Broad Institute Genomics Platform"/>
            <consortium name="The Broad Institute Genome Sequencing Center for Infectious Disease"/>
            <person name="Wu L."/>
            <person name="Ma J."/>
        </authorList>
    </citation>
    <scope>NUCLEOTIDE SEQUENCE [LARGE SCALE GENOMIC DNA]</scope>
    <source>
        <strain evidence="3">JCM 17217</strain>
    </source>
</reference>
<evidence type="ECO:0000256" key="1">
    <source>
        <dbReference type="SAM" id="MobiDB-lite"/>
    </source>
</evidence>
<dbReference type="Proteomes" id="UP001501556">
    <property type="component" value="Unassembled WGS sequence"/>
</dbReference>
<evidence type="ECO:0000313" key="2">
    <source>
        <dbReference type="EMBL" id="GAA3984556.1"/>
    </source>
</evidence>
<comment type="caution">
    <text evidence="2">The sequence shown here is derived from an EMBL/GenBank/DDBJ whole genome shotgun (WGS) entry which is preliminary data.</text>
</comment>
<gene>
    <name evidence="2" type="ORF">GCM10022407_31960</name>
</gene>
<name>A0ABP7QMG3_9BACT</name>
<dbReference type="RefSeq" id="WP_345125903.1">
    <property type="nucleotide sequence ID" value="NZ_BAABDI010000026.1"/>
</dbReference>
<protein>
    <recommendedName>
        <fullName evidence="4">Gliding motility-associated C-terminal domain-containing protein</fullName>
    </recommendedName>
</protein>
<dbReference type="EMBL" id="BAABDI010000026">
    <property type="protein sequence ID" value="GAA3984556.1"/>
    <property type="molecule type" value="Genomic_DNA"/>
</dbReference>
<organism evidence="2 3">
    <name type="scientific">Hymenobacter antarcticus</name>
    <dbReference type="NCBI Taxonomy" id="486270"/>
    <lineage>
        <taxon>Bacteria</taxon>
        <taxon>Pseudomonadati</taxon>
        <taxon>Bacteroidota</taxon>
        <taxon>Cytophagia</taxon>
        <taxon>Cytophagales</taxon>
        <taxon>Hymenobacteraceae</taxon>
        <taxon>Hymenobacter</taxon>
    </lineage>
</organism>
<feature type="region of interest" description="Disordered" evidence="1">
    <location>
        <begin position="55"/>
        <end position="75"/>
    </location>
</feature>
<evidence type="ECO:0000313" key="3">
    <source>
        <dbReference type="Proteomes" id="UP001501556"/>
    </source>
</evidence>
<proteinExistence type="predicted"/>
<sequence>MEHYSIPKSSFSNFLWINDGALFDNVTLIEIEMTNGGAFRLEMLDKNDKILSKGSRENPRGGWHTFTPSQMQPPVQSGPYKLKLVSEAPGIRKIHGGNVHY</sequence>
<feature type="compositionally biased region" description="Polar residues" evidence="1">
    <location>
        <begin position="66"/>
        <end position="75"/>
    </location>
</feature>
<keyword evidence="3" id="KW-1185">Reference proteome</keyword>
<evidence type="ECO:0008006" key="4">
    <source>
        <dbReference type="Google" id="ProtNLM"/>
    </source>
</evidence>